<evidence type="ECO:0000256" key="5">
    <source>
        <dbReference type="ARBA" id="ARBA00022840"/>
    </source>
</evidence>
<dbReference type="AlphaFoldDB" id="A0A4S4KAZ5"/>
<dbReference type="InterPro" id="IPR004166">
    <property type="entry name" value="a-kinase_dom"/>
</dbReference>
<dbReference type="PROSITE" id="PS51158">
    <property type="entry name" value="ALPHA_KINASE"/>
    <property type="match status" value="1"/>
</dbReference>
<dbReference type="PANTHER" id="PTHR45992">
    <property type="entry name" value="EUKARYOTIC ELONGATION FACTOR 2 KINASE-RELATED"/>
    <property type="match status" value="1"/>
</dbReference>
<feature type="region of interest" description="Disordered" evidence="6">
    <location>
        <begin position="624"/>
        <end position="646"/>
    </location>
</feature>
<dbReference type="GO" id="GO:0031037">
    <property type="term" value="P:myosin II filament disassembly"/>
    <property type="evidence" value="ECO:0007669"/>
    <property type="project" value="TreeGrafter"/>
</dbReference>
<dbReference type="EMBL" id="SGPJ01000660">
    <property type="protein sequence ID" value="THG93449.1"/>
    <property type="molecule type" value="Genomic_DNA"/>
</dbReference>
<dbReference type="Proteomes" id="UP000309038">
    <property type="component" value="Unassembled WGS sequence"/>
</dbReference>
<evidence type="ECO:0000313" key="9">
    <source>
        <dbReference type="Proteomes" id="UP000309038"/>
    </source>
</evidence>
<feature type="region of interest" description="Disordered" evidence="6">
    <location>
        <begin position="187"/>
        <end position="253"/>
    </location>
</feature>
<evidence type="ECO:0000256" key="3">
    <source>
        <dbReference type="ARBA" id="ARBA00022741"/>
    </source>
</evidence>
<gene>
    <name evidence="8" type="ORF">EW026_g7790</name>
</gene>
<sequence length="646" mass="71407">MVNQVFEYNQHVTVAFSLHSLKSEGRSGTFLVGNIERDQQISPTITCIDLYNTAIRIIEPMWNNWAPGYPLPVGELEMYKIPRLLLYSPASPGAGQVALDEPAIYQFFLTVKAGRSSSTPTFSASKRIGIMLLMQNELYGEVFDWKEAREARVPAVAQAEQNRTEEDSEVAEIPGLSDVACDRILGISGQSKQGSKSTGKRSRKASNSQPTDVKSKRSTQHGQGLSARSALSSDRPESSKVQEKNANDEDENDFIIIANNDRSKPDSQVPTASCSNAIPQPIRQHIPTEGAASGGPSIVLPDIAKLRDALSKQDGARSQAKSLRKQIAINVQLFLIPALDFHTLLNKKTFVVDVNNIGDSDRHLVELFVDASNHIGLAGSFKTAHSASIKPFLPQSASVLGTPSIVAKRLFLLQRTDHDLTQQSRPKRIRMKSVDELPRMIDEANCLYWGTALMDLVYKFVDRKMEKMPVNTAPVVPRLRFVHSALAVPVENTDPVYLIEERIPDHFTKYIVNSSLQPMPNLEGAAKDIAEFLCFAQHVQYQLSEQRVFLSDFQGGSTLLTDCQIITIEEYSANFGAGNLSDVLKKFEREHCCNSYCRIFNLVPSASAEGRHCTPGPQVVQPEAAVSEGSKAPEAAPARIPWRPWH</sequence>
<keyword evidence="2" id="KW-0808">Transferase</keyword>
<evidence type="ECO:0000256" key="1">
    <source>
        <dbReference type="ARBA" id="ARBA00022527"/>
    </source>
</evidence>
<keyword evidence="1" id="KW-0723">Serine/threonine-protein kinase</keyword>
<dbReference type="SMART" id="SM00811">
    <property type="entry name" value="Alpha_kinase"/>
    <property type="match status" value="1"/>
</dbReference>
<feature type="domain" description="Alpha-type protein kinase" evidence="7">
    <location>
        <begin position="349"/>
        <end position="605"/>
    </location>
</feature>
<evidence type="ECO:0000256" key="4">
    <source>
        <dbReference type="ARBA" id="ARBA00022777"/>
    </source>
</evidence>
<keyword evidence="3" id="KW-0547">Nucleotide-binding</keyword>
<proteinExistence type="predicted"/>
<dbReference type="GO" id="GO:0004674">
    <property type="term" value="F:protein serine/threonine kinase activity"/>
    <property type="evidence" value="ECO:0007669"/>
    <property type="project" value="UniProtKB-KW"/>
</dbReference>
<organism evidence="8 9">
    <name type="scientific">Hermanssonia centrifuga</name>
    <dbReference type="NCBI Taxonomy" id="98765"/>
    <lineage>
        <taxon>Eukaryota</taxon>
        <taxon>Fungi</taxon>
        <taxon>Dikarya</taxon>
        <taxon>Basidiomycota</taxon>
        <taxon>Agaricomycotina</taxon>
        <taxon>Agaricomycetes</taxon>
        <taxon>Polyporales</taxon>
        <taxon>Meruliaceae</taxon>
        <taxon>Hermanssonia</taxon>
    </lineage>
</organism>
<dbReference type="GO" id="GO:0005524">
    <property type="term" value="F:ATP binding"/>
    <property type="evidence" value="ECO:0007669"/>
    <property type="project" value="UniProtKB-KW"/>
</dbReference>
<protein>
    <recommendedName>
        <fullName evidence="7">Alpha-type protein kinase domain-containing protein</fullName>
    </recommendedName>
</protein>
<keyword evidence="4" id="KW-0418">Kinase</keyword>
<comment type="caution">
    <text evidence="8">The sequence shown here is derived from an EMBL/GenBank/DDBJ whole genome shotgun (WGS) entry which is preliminary data.</text>
</comment>
<evidence type="ECO:0000256" key="6">
    <source>
        <dbReference type="SAM" id="MobiDB-lite"/>
    </source>
</evidence>
<accession>A0A4S4KAZ5</accession>
<dbReference type="Gene3D" id="3.20.200.10">
    <property type="entry name" value="MHCK/EF2 kinase"/>
    <property type="match status" value="1"/>
</dbReference>
<reference evidence="8 9" key="1">
    <citation type="submission" date="2019-02" db="EMBL/GenBank/DDBJ databases">
        <title>Genome sequencing of the rare red list fungi Phlebia centrifuga.</title>
        <authorList>
            <person name="Buettner E."/>
            <person name="Kellner H."/>
        </authorList>
    </citation>
    <scope>NUCLEOTIDE SEQUENCE [LARGE SCALE GENOMIC DNA]</scope>
    <source>
        <strain evidence="8 9">DSM 108282</strain>
    </source>
</reference>
<dbReference type="Pfam" id="PF02816">
    <property type="entry name" value="Alpha_kinase"/>
    <property type="match status" value="1"/>
</dbReference>
<dbReference type="PANTHER" id="PTHR45992:SF2">
    <property type="entry name" value="EUKARYOTIC ELONGATION FACTOR 2 KINASE"/>
    <property type="match status" value="1"/>
</dbReference>
<keyword evidence="5" id="KW-0067">ATP-binding</keyword>
<dbReference type="InterPro" id="IPR051852">
    <property type="entry name" value="Alpha-type_PK"/>
</dbReference>
<dbReference type="GO" id="GO:1903013">
    <property type="term" value="P:response to differentiation-inducing factor 1"/>
    <property type="evidence" value="ECO:0007669"/>
    <property type="project" value="TreeGrafter"/>
</dbReference>
<keyword evidence="9" id="KW-1185">Reference proteome</keyword>
<feature type="compositionally biased region" description="Basic and acidic residues" evidence="6">
    <location>
        <begin position="234"/>
        <end position="247"/>
    </location>
</feature>
<evidence type="ECO:0000256" key="2">
    <source>
        <dbReference type="ARBA" id="ARBA00022679"/>
    </source>
</evidence>
<dbReference type="InterPro" id="IPR011009">
    <property type="entry name" value="Kinase-like_dom_sf"/>
</dbReference>
<dbReference type="SUPFAM" id="SSF56112">
    <property type="entry name" value="Protein kinase-like (PK-like)"/>
    <property type="match status" value="1"/>
</dbReference>
<feature type="compositionally biased region" description="Low complexity" evidence="6">
    <location>
        <begin position="187"/>
        <end position="197"/>
    </location>
</feature>
<evidence type="ECO:0000313" key="8">
    <source>
        <dbReference type="EMBL" id="THG93449.1"/>
    </source>
</evidence>
<name>A0A4S4KAZ5_9APHY</name>
<evidence type="ECO:0000259" key="7">
    <source>
        <dbReference type="PROSITE" id="PS51158"/>
    </source>
</evidence>